<dbReference type="GO" id="GO:0016757">
    <property type="term" value="F:glycosyltransferase activity"/>
    <property type="evidence" value="ECO:0007669"/>
    <property type="project" value="InterPro"/>
</dbReference>
<accession>A0A3E3HYL2</accession>
<dbReference type="CDD" id="cd03801">
    <property type="entry name" value="GT4_PimA-like"/>
    <property type="match status" value="1"/>
</dbReference>
<dbReference type="PANTHER" id="PTHR45947:SF3">
    <property type="entry name" value="SULFOQUINOVOSYL TRANSFERASE SQD2"/>
    <property type="match status" value="1"/>
</dbReference>
<evidence type="ECO:0000313" key="6">
    <source>
        <dbReference type="Proteomes" id="UP000261166"/>
    </source>
</evidence>
<dbReference type="InterPro" id="IPR028098">
    <property type="entry name" value="Glyco_trans_4-like_N"/>
</dbReference>
<protein>
    <submittedName>
        <fullName evidence="3">Glycosyltransferase</fullName>
    </submittedName>
</protein>
<proteinExistence type="predicted"/>
<gene>
    <name evidence="4" type="ORF">DWY69_29210</name>
    <name evidence="3" type="ORF">DXC51_21270</name>
</gene>
<keyword evidence="3" id="KW-0808">Transferase</keyword>
<dbReference type="EMBL" id="QVLV01000019">
    <property type="protein sequence ID" value="RGE56916.1"/>
    <property type="molecule type" value="Genomic_DNA"/>
</dbReference>
<feature type="domain" description="Glycosyltransferase subfamily 4-like N-terminal" evidence="2">
    <location>
        <begin position="43"/>
        <end position="140"/>
    </location>
</feature>
<evidence type="ECO:0000259" key="2">
    <source>
        <dbReference type="Pfam" id="PF13439"/>
    </source>
</evidence>
<dbReference type="Proteomes" id="UP000260812">
    <property type="component" value="Unassembled WGS sequence"/>
</dbReference>
<dbReference type="Pfam" id="PF00534">
    <property type="entry name" value="Glycos_transf_1"/>
    <property type="match status" value="1"/>
</dbReference>
<evidence type="ECO:0000313" key="4">
    <source>
        <dbReference type="EMBL" id="RGE61601.1"/>
    </source>
</evidence>
<keyword evidence="5" id="KW-1185">Reference proteome</keyword>
<sequence length="345" mass="38839">MLKVLLYDGGMKLAGKSGVGRAMEHQARALQNAGIPYTHDPGEDYNIVQLNTVFPDSLWMGLKARMQGKKVVYYGHSTMEDFRNSFTGSNLAAGLFKRWIKRCYESGDVIITPTPYSARLLNTYGLKKPVVALSNGIDLAAYQRSEEGAKRFRDAYCLASSRKVVLGVGHYIERKGILDFVEMAKRYPQYDFIWFGSTPSALIPAKIRKAVRTQLPNLQFPGFVSKEELMDAYSGSDLFFFPTLEETEGIVMLEAMAMETPVLTRYIPVYEGWLEHGRTVYKGRGQEDFARLLPDILEGRLPRLTEEAYRLVQENSITKIGNALAGIYDSLLAEDKAESKNLQLL</sequence>
<dbReference type="AlphaFoldDB" id="A0A3E3HYL2"/>
<evidence type="ECO:0000313" key="3">
    <source>
        <dbReference type="EMBL" id="RGE56916.1"/>
    </source>
</evidence>
<dbReference type="EMBL" id="QVLU01000051">
    <property type="protein sequence ID" value="RGE61601.1"/>
    <property type="molecule type" value="Genomic_DNA"/>
</dbReference>
<organism evidence="3 5">
    <name type="scientific">Eisenbergiella massiliensis</name>
    <dbReference type="NCBI Taxonomy" id="1720294"/>
    <lineage>
        <taxon>Bacteria</taxon>
        <taxon>Bacillati</taxon>
        <taxon>Bacillota</taxon>
        <taxon>Clostridia</taxon>
        <taxon>Lachnospirales</taxon>
        <taxon>Lachnospiraceae</taxon>
        <taxon>Eisenbergiella</taxon>
    </lineage>
</organism>
<dbReference type="InterPro" id="IPR001296">
    <property type="entry name" value="Glyco_trans_1"/>
</dbReference>
<dbReference type="Proteomes" id="UP000261166">
    <property type="component" value="Unassembled WGS sequence"/>
</dbReference>
<dbReference type="OrthoDB" id="9802525at2"/>
<dbReference type="RefSeq" id="WP_025490478.1">
    <property type="nucleotide sequence ID" value="NZ_CALBAU010000284.1"/>
</dbReference>
<comment type="caution">
    <text evidence="3">The sequence shown here is derived from an EMBL/GenBank/DDBJ whole genome shotgun (WGS) entry which is preliminary data.</text>
</comment>
<dbReference type="Gene3D" id="3.40.50.2000">
    <property type="entry name" value="Glycogen Phosphorylase B"/>
    <property type="match status" value="2"/>
</dbReference>
<dbReference type="InterPro" id="IPR050194">
    <property type="entry name" value="Glycosyltransferase_grp1"/>
</dbReference>
<dbReference type="SUPFAM" id="SSF53756">
    <property type="entry name" value="UDP-Glycosyltransferase/glycogen phosphorylase"/>
    <property type="match status" value="1"/>
</dbReference>
<evidence type="ECO:0000313" key="5">
    <source>
        <dbReference type="Proteomes" id="UP000260812"/>
    </source>
</evidence>
<dbReference type="PANTHER" id="PTHR45947">
    <property type="entry name" value="SULFOQUINOVOSYL TRANSFERASE SQD2"/>
    <property type="match status" value="1"/>
</dbReference>
<evidence type="ECO:0000259" key="1">
    <source>
        <dbReference type="Pfam" id="PF00534"/>
    </source>
</evidence>
<name>A0A3E3HYL2_9FIRM</name>
<dbReference type="Pfam" id="PF13439">
    <property type="entry name" value="Glyco_transf_4"/>
    <property type="match status" value="1"/>
</dbReference>
<reference evidence="3 6" key="1">
    <citation type="submission" date="2018-08" db="EMBL/GenBank/DDBJ databases">
        <title>A genome reference for cultivated species of the human gut microbiota.</title>
        <authorList>
            <person name="Zou Y."/>
            <person name="Xue W."/>
            <person name="Luo G."/>
        </authorList>
    </citation>
    <scope>NUCLEOTIDE SEQUENCE [LARGE SCALE GENOMIC DNA]</scope>
    <source>
        <strain evidence="4 6">AF26-4BH</strain>
        <strain evidence="3">TF05-5AC</strain>
    </source>
</reference>
<feature type="domain" description="Glycosyl transferase family 1" evidence="1">
    <location>
        <begin position="158"/>
        <end position="300"/>
    </location>
</feature>
<dbReference type="GeneID" id="97989322"/>